<accession>A0ABX4YKN1</accession>
<dbReference type="InterPro" id="IPR002509">
    <property type="entry name" value="NODB_dom"/>
</dbReference>
<evidence type="ECO:0000256" key="1">
    <source>
        <dbReference type="ARBA" id="ARBA00004613"/>
    </source>
</evidence>
<feature type="domain" description="NodB homology" evidence="3">
    <location>
        <begin position="81"/>
        <end position="286"/>
    </location>
</feature>
<dbReference type="Gene3D" id="3.20.20.370">
    <property type="entry name" value="Glycoside hydrolase/deacetylase"/>
    <property type="match status" value="1"/>
</dbReference>
<dbReference type="Pfam" id="PF01522">
    <property type="entry name" value="Polysacc_deac_1"/>
    <property type="match status" value="1"/>
</dbReference>
<dbReference type="PANTHER" id="PTHR34216">
    <property type="match status" value="1"/>
</dbReference>
<evidence type="ECO:0000259" key="3">
    <source>
        <dbReference type="PROSITE" id="PS51677"/>
    </source>
</evidence>
<gene>
    <name evidence="4" type="ORF">BES34_007310</name>
</gene>
<keyword evidence="5" id="KW-1185">Reference proteome</keyword>
<sequence>MSFLHQILAASYLPLKSANSIAKFIKLKSRSELRVLLYHDIASEELEKARFQIKELSKTFRFISPEVFSEMVSGKISIQGKNLLLTFDDGFISNRNVAEQILNPLGIKALFFIVSDFVDVQGSKYRKEFIAKNIYPDRSLEQIPDSWGPMNWDDLRYLIETGHTIGSHTRNHARLSKISDERSLYNEIVTSKEILQDKLNITIKHFAYTFGDLDSFSESALKIAKTTYPYIYTGLRGNNIGAHPWAIRRDAVSPEDSFSLVGALLEGGADILYRKSLRIYESWVNQ</sequence>
<dbReference type="RefSeq" id="WP_010418485.1">
    <property type="nucleotide sequence ID" value="NZ_MCRM02000005.1"/>
</dbReference>
<dbReference type="PROSITE" id="PS51677">
    <property type="entry name" value="NODB"/>
    <property type="match status" value="1"/>
</dbReference>
<dbReference type="SUPFAM" id="SSF88713">
    <property type="entry name" value="Glycoside hydrolase/deacetylase"/>
    <property type="match status" value="1"/>
</dbReference>
<dbReference type="Proteomes" id="UP000094669">
    <property type="component" value="Unassembled WGS sequence"/>
</dbReference>
<dbReference type="InterPro" id="IPR011330">
    <property type="entry name" value="Glyco_hydro/deAcase_b/a-brl"/>
</dbReference>
<proteinExistence type="predicted"/>
<dbReference type="InterPro" id="IPR051398">
    <property type="entry name" value="Polysacch_Deacetylase"/>
</dbReference>
<comment type="subcellular location">
    <subcellularLocation>
        <location evidence="1">Secreted</location>
    </subcellularLocation>
</comment>
<evidence type="ECO:0000313" key="5">
    <source>
        <dbReference type="Proteomes" id="UP000094669"/>
    </source>
</evidence>
<name>A0ABX4YKN1_9LEPT</name>
<evidence type="ECO:0000313" key="4">
    <source>
        <dbReference type="EMBL" id="PNV75828.1"/>
    </source>
</evidence>
<evidence type="ECO:0000256" key="2">
    <source>
        <dbReference type="ARBA" id="ARBA00022729"/>
    </source>
</evidence>
<protein>
    <submittedName>
        <fullName evidence="4">Polysaccharide deacetylase</fullName>
    </submittedName>
</protein>
<dbReference type="EMBL" id="MCRM02000005">
    <property type="protein sequence ID" value="PNV75828.1"/>
    <property type="molecule type" value="Genomic_DNA"/>
</dbReference>
<dbReference type="PANTHER" id="PTHR34216:SF3">
    <property type="entry name" value="POLY-BETA-1,6-N-ACETYL-D-GLUCOSAMINE N-DEACETYLASE"/>
    <property type="match status" value="1"/>
</dbReference>
<comment type="caution">
    <text evidence="4">The sequence shown here is derived from an EMBL/GenBank/DDBJ whole genome shotgun (WGS) entry which is preliminary data.</text>
</comment>
<dbReference type="CDD" id="cd10918">
    <property type="entry name" value="CE4_NodB_like_5s_6s"/>
    <property type="match status" value="1"/>
</dbReference>
<reference evidence="4" key="1">
    <citation type="submission" date="2018-01" db="EMBL/GenBank/DDBJ databases">
        <title>Genomic characterization of Leptospira inadai serogroup Lyme isolated from captured rat in Brazil and comparative analysis with human reference strain.</title>
        <authorList>
            <person name="Moreno L.Z."/>
            <person name="Loureiro A.P."/>
            <person name="Miraglia F."/>
            <person name="Kremer F.S."/>
            <person name="Eslabao M.R."/>
            <person name="Dellagostin O.A."/>
            <person name="Lilenbaum W."/>
            <person name="Moreno A.M."/>
        </authorList>
    </citation>
    <scope>NUCLEOTIDE SEQUENCE [LARGE SCALE GENOMIC DNA]</scope>
    <source>
        <strain evidence="4">M34/99</strain>
    </source>
</reference>
<organism evidence="4 5">
    <name type="scientific">Leptospira inadai serovar Lyme</name>
    <dbReference type="NCBI Taxonomy" id="293084"/>
    <lineage>
        <taxon>Bacteria</taxon>
        <taxon>Pseudomonadati</taxon>
        <taxon>Spirochaetota</taxon>
        <taxon>Spirochaetia</taxon>
        <taxon>Leptospirales</taxon>
        <taxon>Leptospiraceae</taxon>
        <taxon>Leptospira</taxon>
    </lineage>
</organism>
<keyword evidence="2" id="KW-0732">Signal</keyword>